<feature type="region of interest" description="Disordered" evidence="1">
    <location>
        <begin position="714"/>
        <end position="741"/>
    </location>
</feature>
<gene>
    <name evidence="2" type="ORF">Pfra01_001554200</name>
</gene>
<comment type="caution">
    <text evidence="2">The sequence shown here is derived from an EMBL/GenBank/DDBJ whole genome shotgun (WGS) entry which is preliminary data.</text>
</comment>
<feature type="compositionally biased region" description="Low complexity" evidence="1">
    <location>
        <begin position="714"/>
        <end position="737"/>
    </location>
</feature>
<evidence type="ECO:0000313" key="2">
    <source>
        <dbReference type="EMBL" id="GMF44522.1"/>
    </source>
</evidence>
<reference evidence="2" key="1">
    <citation type="submission" date="2023-04" db="EMBL/GenBank/DDBJ databases">
        <title>Phytophthora fragariaefolia NBRC 109709.</title>
        <authorList>
            <person name="Ichikawa N."/>
            <person name="Sato H."/>
            <person name="Tonouchi N."/>
        </authorList>
    </citation>
    <scope>NUCLEOTIDE SEQUENCE</scope>
    <source>
        <strain evidence="2">NBRC 109709</strain>
    </source>
</reference>
<dbReference type="OrthoDB" id="128563at2759"/>
<protein>
    <submittedName>
        <fullName evidence="2">Unnamed protein product</fullName>
    </submittedName>
</protein>
<dbReference type="Proteomes" id="UP001165121">
    <property type="component" value="Unassembled WGS sequence"/>
</dbReference>
<feature type="compositionally biased region" description="Low complexity" evidence="1">
    <location>
        <begin position="1019"/>
        <end position="1030"/>
    </location>
</feature>
<feature type="region of interest" description="Disordered" evidence="1">
    <location>
        <begin position="329"/>
        <end position="368"/>
    </location>
</feature>
<proteinExistence type="predicted"/>
<accession>A0A9W6XSF9</accession>
<feature type="compositionally biased region" description="Low complexity" evidence="1">
    <location>
        <begin position="1055"/>
        <end position="1079"/>
    </location>
</feature>
<evidence type="ECO:0000256" key="1">
    <source>
        <dbReference type="SAM" id="MobiDB-lite"/>
    </source>
</evidence>
<dbReference type="EMBL" id="BSXT01001693">
    <property type="protein sequence ID" value="GMF44522.1"/>
    <property type="molecule type" value="Genomic_DNA"/>
</dbReference>
<feature type="region of interest" description="Disordered" evidence="1">
    <location>
        <begin position="770"/>
        <end position="884"/>
    </location>
</feature>
<feature type="region of interest" description="Disordered" evidence="1">
    <location>
        <begin position="273"/>
        <end position="295"/>
    </location>
</feature>
<keyword evidence="3" id="KW-1185">Reference proteome</keyword>
<evidence type="ECO:0000313" key="3">
    <source>
        <dbReference type="Proteomes" id="UP001165121"/>
    </source>
</evidence>
<feature type="compositionally biased region" description="Low complexity" evidence="1">
    <location>
        <begin position="409"/>
        <end position="427"/>
    </location>
</feature>
<feature type="compositionally biased region" description="Polar residues" evidence="1">
    <location>
        <begin position="1082"/>
        <end position="1091"/>
    </location>
</feature>
<sequence>MTAKRRVMSLIEDTMTQVLVVGNDALCHRFAGPDSSAVIADMRSELHVAQQINSALTRRFDTQSNELADLRSQLNIMTLERDRLLDLSKQSTAFTASLRKSVAELEAQAAVTRSQADGQVAAAIRHADGFKRQVEDRDQEIAALRVAIADRDRAYADLQGVASKHFAQLQESAQLLVDGGSQPFRHTQSVIAHQRAVILRQKRVIARQGSIPMHDPHIAAAAAGGLDAPGLSPSDLQLNARLCRILAERFPEAMEIPSGETRVLELRIGSRQGRALTAPPGSSSPRQASGRTAQPSSIGLAALDVDSAGGSSQPRRTLAQLHRARLNTLTPAEKLHRLSHPVSATPAGSRRKPHQPPDQPYSIPLPGEEGHEEVTELLAGDDLGAVSDGELLRLSAASSRRRRHRRRASSSVTPSSAARVARPASPVGDETAFDFDLGDPMEDVELDAFVEVGVSVTSSAGAVSTTGTSSVVAATSSPVTATSSTTVTTVVSAARTVDSAVVSCSAPQDSSVSMATSSSAATASSSAVLVSTSSWSTESAFADSSVPTSLPMAPSAAGLSSSCSTASTIGLASSAGLDVSTSILFLAPFPTSWVVTSAPSSAGPVMASAPVLSSTLTPTPLSSTALVASSTASSTVMSIPASSSAVITAPMTSSAAIALPVAGSVGVSTSAPGPVGSISVSTPNSAMLRVLGCSRQTPALKPSGAASTVVTAVPEVSSTSTRPTVPVSDSVMVSPSARPRRKPAAIAASLSSHYLTELSVSDRVALGLGGSAESSSDSTSRGAGSSAKPLELLSGSSDAESDGRRLSDLENSAGSAGDADHPRRSKRLVSSDAAVRSRPSKKSHRDLPPCSSRLSNHSAGASPVVPSSQPSTTASVGVTPHPGVHSTPALPAVLRVAYSTLQTRAAQAASRNSRITPQNAWLHDLPFFHFGSARCWKAILERKTGQLVRAGGDRSRISPTPSSLDGLRAFADVYNPDHPSQLLRRLLPASPTFVSPLRLSDWCQAVLEVDSAEPWRELGGSASDSAATARSARDARDGSDGSPSDSIFGPDSPDLAGSLNSALGSSVGTSSQVSGSAGQRSRMGNSAGHSVQGQYSAMDMLVNAASAISQAPSPNAPVTL</sequence>
<feature type="compositionally biased region" description="Low complexity" evidence="1">
    <location>
        <begin position="858"/>
        <end position="876"/>
    </location>
</feature>
<feature type="compositionally biased region" description="Polar residues" evidence="1">
    <location>
        <begin position="280"/>
        <end position="295"/>
    </location>
</feature>
<name>A0A9W6XSF9_9STRA</name>
<feature type="compositionally biased region" description="Basic residues" evidence="1">
    <location>
        <begin position="399"/>
        <end position="408"/>
    </location>
</feature>
<organism evidence="2 3">
    <name type="scientific">Phytophthora fragariaefolia</name>
    <dbReference type="NCBI Taxonomy" id="1490495"/>
    <lineage>
        <taxon>Eukaryota</taxon>
        <taxon>Sar</taxon>
        <taxon>Stramenopiles</taxon>
        <taxon>Oomycota</taxon>
        <taxon>Peronosporomycetes</taxon>
        <taxon>Peronosporales</taxon>
        <taxon>Peronosporaceae</taxon>
        <taxon>Phytophthora</taxon>
    </lineage>
</organism>
<dbReference type="AlphaFoldDB" id="A0A9W6XSF9"/>
<feature type="region of interest" description="Disordered" evidence="1">
    <location>
        <begin position="1017"/>
        <end position="1091"/>
    </location>
</feature>
<feature type="compositionally biased region" description="Low complexity" evidence="1">
    <location>
        <begin position="771"/>
        <end position="787"/>
    </location>
</feature>
<feature type="region of interest" description="Disordered" evidence="1">
    <location>
        <begin position="396"/>
        <end position="428"/>
    </location>
</feature>